<reference evidence="1" key="1">
    <citation type="journal article" date="2020" name="Fungal Divers.">
        <title>Resolving the Mortierellaceae phylogeny through synthesis of multi-gene phylogenetics and phylogenomics.</title>
        <authorList>
            <person name="Vandepol N."/>
            <person name="Liber J."/>
            <person name="Desiro A."/>
            <person name="Na H."/>
            <person name="Kennedy M."/>
            <person name="Barry K."/>
            <person name="Grigoriev I.V."/>
            <person name="Miller A.N."/>
            <person name="O'Donnell K."/>
            <person name="Stajich J.E."/>
            <person name="Bonito G."/>
        </authorList>
    </citation>
    <scope>NUCLEOTIDE SEQUENCE</scope>
    <source>
        <strain evidence="1">NVP1</strain>
    </source>
</reference>
<evidence type="ECO:0000313" key="2">
    <source>
        <dbReference type="Proteomes" id="UP000696485"/>
    </source>
</evidence>
<dbReference type="InterPro" id="IPR038279">
    <property type="entry name" value="Ndc10_dom2_sf"/>
</dbReference>
<proteinExistence type="predicted"/>
<dbReference type="EMBL" id="JAAAUY010002331">
    <property type="protein sequence ID" value="KAF9313088.1"/>
    <property type="molecule type" value="Genomic_DNA"/>
</dbReference>
<accession>A0A9P5VG30</accession>
<evidence type="ECO:0000313" key="1">
    <source>
        <dbReference type="EMBL" id="KAF9313088.1"/>
    </source>
</evidence>
<name>A0A9P5VG30_9FUNG</name>
<sequence length="72" mass="8717">MESFYAPRNPITGAFYMAHFNKHEEPYFIERDLVTTALDLQRLVFPWIEHTFDKDMLEKTVSWVQECDQEME</sequence>
<protein>
    <submittedName>
        <fullName evidence="1">Uncharacterized protein</fullName>
    </submittedName>
</protein>
<dbReference type="Gene3D" id="1.10.443.20">
    <property type="entry name" value="Centromere DNA-binding protein complex CBF3 subunit, domain 2"/>
    <property type="match status" value="1"/>
</dbReference>
<gene>
    <name evidence="1" type="ORF">BG006_004231</name>
</gene>
<dbReference type="AlphaFoldDB" id="A0A9P5VG30"/>
<organism evidence="1 2">
    <name type="scientific">Podila minutissima</name>
    <dbReference type="NCBI Taxonomy" id="64525"/>
    <lineage>
        <taxon>Eukaryota</taxon>
        <taxon>Fungi</taxon>
        <taxon>Fungi incertae sedis</taxon>
        <taxon>Mucoromycota</taxon>
        <taxon>Mortierellomycotina</taxon>
        <taxon>Mortierellomycetes</taxon>
        <taxon>Mortierellales</taxon>
        <taxon>Mortierellaceae</taxon>
        <taxon>Podila</taxon>
    </lineage>
</organism>
<keyword evidence="2" id="KW-1185">Reference proteome</keyword>
<comment type="caution">
    <text evidence="1">The sequence shown here is derived from an EMBL/GenBank/DDBJ whole genome shotgun (WGS) entry which is preliminary data.</text>
</comment>
<feature type="non-terminal residue" evidence="1">
    <location>
        <position position="72"/>
    </location>
</feature>
<dbReference type="GO" id="GO:0003677">
    <property type="term" value="F:DNA binding"/>
    <property type="evidence" value="ECO:0007669"/>
    <property type="project" value="InterPro"/>
</dbReference>
<dbReference type="Proteomes" id="UP000696485">
    <property type="component" value="Unassembled WGS sequence"/>
</dbReference>